<evidence type="ECO:0000313" key="1">
    <source>
        <dbReference type="EMBL" id="CUT99699.1"/>
    </source>
</evidence>
<dbReference type="EMBL" id="LN902846">
    <property type="protein sequence ID" value="CUT99699.1"/>
    <property type="molecule type" value="Genomic_DNA"/>
</dbReference>
<reference evidence="1" key="2">
    <citation type="submission" date="2015-11" db="EMBL/GenBank/DDBJ databases">
        <authorList>
            <person name="Zhang Y."/>
            <person name="Guo Z."/>
        </authorList>
    </citation>
    <scope>NUCLEOTIDE SEQUENCE</scope>
</reference>
<organism evidence="1 2">
    <name type="scientific">Echinococcus multilocularis</name>
    <name type="common">Fox tapeworm</name>
    <dbReference type="NCBI Taxonomy" id="6211"/>
    <lineage>
        <taxon>Eukaryota</taxon>
        <taxon>Metazoa</taxon>
        <taxon>Spiralia</taxon>
        <taxon>Lophotrochozoa</taxon>
        <taxon>Platyhelminthes</taxon>
        <taxon>Cestoda</taxon>
        <taxon>Eucestoda</taxon>
        <taxon>Cyclophyllidea</taxon>
        <taxon>Taeniidae</taxon>
        <taxon>Echinococcus</taxon>
    </lineage>
</organism>
<protein>
    <submittedName>
        <fullName evidence="1">Unnamed protein product</fullName>
    </submittedName>
</protein>
<name>A0A0S4MLQ7_ECHMU</name>
<dbReference type="AlphaFoldDB" id="A0A0S4MLQ7"/>
<reference evidence="1" key="1">
    <citation type="journal article" date="2013" name="Nature">
        <title>The genomes of four tapeworm species reveal adaptations to parasitism.</title>
        <authorList>
            <person name="Tsai I.J."/>
            <person name="Zarowiecki M."/>
            <person name="Holroyd N."/>
            <person name="Garciarrubio A."/>
            <person name="Sanchez-Flores A."/>
            <person name="Brooks K.L."/>
            <person name="Tracey A."/>
            <person name="Bobes R.J."/>
            <person name="Fragoso G."/>
            <person name="Sciutto E."/>
            <person name="Aslett M."/>
            <person name="Beasley H."/>
            <person name="Bennett H.M."/>
            <person name="Cai J."/>
            <person name="Camicia F."/>
            <person name="Clark R."/>
            <person name="Cucher M."/>
            <person name="De Silva N."/>
            <person name="Day T.A."/>
            <person name="Deplazes P."/>
            <person name="Estrada K."/>
            <person name="Fernandez C."/>
            <person name="Holland P.W."/>
            <person name="Hou J."/>
            <person name="Hu S."/>
            <person name="Huckvale T."/>
            <person name="Hung S.S."/>
            <person name="Kamenetzky L."/>
            <person name="Keane J.A."/>
            <person name="Kiss F."/>
            <person name="Koziol U."/>
            <person name="Lambert O."/>
            <person name="Liu K."/>
            <person name="Luo X."/>
            <person name="Luo Y."/>
            <person name="Macchiaroli N."/>
            <person name="Nichol S."/>
            <person name="Paps J."/>
            <person name="Parkinson J."/>
            <person name="Pouchkina-Stantcheva N."/>
            <person name="Riddiford N."/>
            <person name="Rosenzvit M."/>
            <person name="Salinas G."/>
            <person name="Wasmuth J.D."/>
            <person name="Zamanian M."/>
            <person name="Zheng Y."/>
            <person name="Cai X."/>
            <person name="Soberon X."/>
            <person name="Olson P.D."/>
            <person name="Laclette J.P."/>
            <person name="Brehm K."/>
            <person name="Berriman M."/>
            <person name="Garciarrubio A."/>
            <person name="Bobes R.J."/>
            <person name="Fragoso G."/>
            <person name="Sanchez-Flores A."/>
            <person name="Estrada K."/>
            <person name="Cevallos M.A."/>
            <person name="Morett E."/>
            <person name="Gonzalez V."/>
            <person name="Portillo T."/>
            <person name="Ochoa-Leyva A."/>
            <person name="Jose M.V."/>
            <person name="Sciutto E."/>
            <person name="Landa A."/>
            <person name="Jimenez L."/>
            <person name="Valdes V."/>
            <person name="Carrero J.C."/>
            <person name="Larralde C."/>
            <person name="Morales-Montor J."/>
            <person name="Limon-Lason J."/>
            <person name="Soberon X."/>
            <person name="Laclette J.P."/>
        </authorList>
    </citation>
    <scope>NUCLEOTIDE SEQUENCE [LARGE SCALE GENOMIC DNA]</scope>
</reference>
<accession>A0A0S4MLQ7</accession>
<keyword evidence="2" id="KW-1185">Reference proteome</keyword>
<proteinExistence type="predicted"/>
<dbReference type="Proteomes" id="UP000017246">
    <property type="component" value="Unassembled WGS sequence"/>
</dbReference>
<sequence>MYNGNKGKAIGVVQTTTLPRAIYSSDIRLPQTEAVYLHDIIGRLWRLSKQTYRDFSRTCGCRCMRADARDQTRSGATVCFCSLRRRQRSLSLVLHKSINT</sequence>
<evidence type="ECO:0000313" key="2">
    <source>
        <dbReference type="Proteomes" id="UP000017246"/>
    </source>
</evidence>